<feature type="domain" description="Phospholipase D-like" evidence="1">
    <location>
        <begin position="19"/>
        <end position="157"/>
    </location>
</feature>
<sequence length="342" mass="38648">MSYIFYNNLNERNLTQEVVRQISETKTWIKACNLLFDDSDIRVALTDALSRGVALFILTNLEGATGEVFINKFSGKRKSAKQTTQDLLHSSSIKSLYDAGAHISGLDGLHAKFLLTDANCGIITSLNFTPNSINKISELGVKLGREEYDELEEVFDYIFLRPDRYRFASYDSHFTYERPSEEIDCDQLSRMSRIKMTLAKTSRGKSEALADCDIHDLRNEIFDIIKSTESGEDLYLATYSLEPNAKDADGVSLGKHLLDAKRRGVRLHIVMREEKKQVIKGIHINYHKDNHAKAVLTPRRGIIFTGNLTTESFESGFDLGVCLTPDQITDTITFINKLKTQS</sequence>
<dbReference type="Gene3D" id="3.30.870.10">
    <property type="entry name" value="Endonuclease Chain A"/>
    <property type="match status" value="2"/>
</dbReference>
<proteinExistence type="predicted"/>
<dbReference type="InterPro" id="IPR025202">
    <property type="entry name" value="PLD-like_dom"/>
</dbReference>
<evidence type="ECO:0000313" key="3">
    <source>
        <dbReference type="Proteomes" id="UP000284417"/>
    </source>
</evidence>
<dbReference type="SUPFAM" id="SSF56024">
    <property type="entry name" value="Phospholipase D/nuclease"/>
    <property type="match status" value="2"/>
</dbReference>
<evidence type="ECO:0000259" key="1">
    <source>
        <dbReference type="Pfam" id="PF13091"/>
    </source>
</evidence>
<organism evidence="2 3">
    <name type="scientific">Bacteroides xylanisolvens</name>
    <dbReference type="NCBI Taxonomy" id="371601"/>
    <lineage>
        <taxon>Bacteria</taxon>
        <taxon>Pseudomonadati</taxon>
        <taxon>Bacteroidota</taxon>
        <taxon>Bacteroidia</taxon>
        <taxon>Bacteroidales</taxon>
        <taxon>Bacteroidaceae</taxon>
        <taxon>Bacteroides</taxon>
    </lineage>
</organism>
<dbReference type="EMBL" id="QROC01000002">
    <property type="protein sequence ID" value="RHL01342.1"/>
    <property type="molecule type" value="Genomic_DNA"/>
</dbReference>
<dbReference type="AlphaFoldDB" id="A0A415I146"/>
<name>A0A415I146_9BACE</name>
<dbReference type="Proteomes" id="UP000284417">
    <property type="component" value="Unassembled WGS sequence"/>
</dbReference>
<gene>
    <name evidence="2" type="ORF">DW042_02090</name>
</gene>
<comment type="caution">
    <text evidence="2">The sequence shown here is derived from an EMBL/GenBank/DDBJ whole genome shotgun (WGS) entry which is preliminary data.</text>
</comment>
<protein>
    <recommendedName>
        <fullName evidence="1">Phospholipase D-like domain-containing protein</fullName>
    </recommendedName>
</protein>
<reference evidence="2 3" key="1">
    <citation type="submission" date="2018-08" db="EMBL/GenBank/DDBJ databases">
        <title>A genome reference for cultivated species of the human gut microbiota.</title>
        <authorList>
            <person name="Zou Y."/>
            <person name="Xue W."/>
            <person name="Luo G."/>
        </authorList>
    </citation>
    <scope>NUCLEOTIDE SEQUENCE [LARGE SCALE GENOMIC DNA]</scope>
    <source>
        <strain evidence="2 3">AF39-6AC</strain>
    </source>
</reference>
<evidence type="ECO:0000313" key="2">
    <source>
        <dbReference type="EMBL" id="RHL01342.1"/>
    </source>
</evidence>
<dbReference type="RefSeq" id="WP_118407205.1">
    <property type="nucleotide sequence ID" value="NZ_QROC01000002.1"/>
</dbReference>
<accession>A0A415I146</accession>
<dbReference type="Pfam" id="PF13091">
    <property type="entry name" value="PLDc_2"/>
    <property type="match status" value="1"/>
</dbReference>